<comment type="subcellular location">
    <subcellularLocation>
        <location evidence="1">Cytoplasm</location>
    </subcellularLocation>
</comment>
<evidence type="ECO:0000313" key="3">
    <source>
        <dbReference type="Proteomes" id="UP000027602"/>
    </source>
</evidence>
<dbReference type="Proteomes" id="UP000027602">
    <property type="component" value="Chromosome"/>
</dbReference>
<dbReference type="Pfam" id="PF04405">
    <property type="entry name" value="ScdA_N"/>
    <property type="match status" value="1"/>
</dbReference>
<dbReference type="PANTHER" id="PTHR36438:SF1">
    <property type="entry name" value="IRON-SULFUR CLUSTER REPAIR PROTEIN YTFE"/>
    <property type="match status" value="1"/>
</dbReference>
<dbReference type="STRING" id="796606.BMMGA3_02650"/>
<proteinExistence type="predicted"/>
<evidence type="ECO:0000256" key="1">
    <source>
        <dbReference type="ARBA" id="ARBA00004496"/>
    </source>
</evidence>
<dbReference type="Gene3D" id="1.10.3910.10">
    <property type="entry name" value="SP0561-like"/>
    <property type="match status" value="1"/>
</dbReference>
<organism evidence="2 3">
    <name type="scientific">Bacillus methanolicus (strain MGA3 / ATCC 53907)</name>
    <dbReference type="NCBI Taxonomy" id="796606"/>
    <lineage>
        <taxon>Bacteria</taxon>
        <taxon>Bacillati</taxon>
        <taxon>Bacillota</taxon>
        <taxon>Bacilli</taxon>
        <taxon>Bacillales</taxon>
        <taxon>Bacillaceae</taxon>
        <taxon>Bacillus</taxon>
    </lineage>
</organism>
<accession>I3E338</accession>
<dbReference type="SUPFAM" id="SSF140683">
    <property type="entry name" value="SP0561-like"/>
    <property type="match status" value="1"/>
</dbReference>
<keyword evidence="3" id="KW-1185">Reference proteome</keyword>
<dbReference type="eggNOG" id="COG2846">
    <property type="taxonomic scope" value="Bacteria"/>
</dbReference>
<dbReference type="InterPro" id="IPR038062">
    <property type="entry name" value="ScdA-like_N_sf"/>
</dbReference>
<evidence type="ECO:0008006" key="4">
    <source>
        <dbReference type="Google" id="ProtNLM"/>
    </source>
</evidence>
<dbReference type="PANTHER" id="PTHR36438">
    <property type="entry name" value="IRON-SULFUR CLUSTER REPAIR PROTEIN YTFE"/>
    <property type="match status" value="1"/>
</dbReference>
<dbReference type="KEGG" id="bmet:BMMGA3_02650"/>
<dbReference type="EMBL" id="CP007739">
    <property type="protein sequence ID" value="AIE58994.1"/>
    <property type="molecule type" value="Genomic_DNA"/>
</dbReference>
<protein>
    <recommendedName>
        <fullName evidence="4">Iron-sulfur cluster repair di-iron protein</fullName>
    </recommendedName>
</protein>
<name>I3E338_BACMM</name>
<sequence>MKEMFTEQSIIGEIVTVFPKASDLLKTYKIDFCCGGNRPLGEALKERNLAAEEILEQLNYCISNLLIKQ</sequence>
<dbReference type="InterPro" id="IPR019903">
    <property type="entry name" value="RIC_family"/>
</dbReference>
<gene>
    <name evidence="2" type="ORF">BMMGA3_02650</name>
</gene>
<dbReference type="GO" id="GO:0005737">
    <property type="term" value="C:cytoplasm"/>
    <property type="evidence" value="ECO:0007669"/>
    <property type="project" value="UniProtKB-SubCell"/>
</dbReference>
<evidence type="ECO:0000313" key="2">
    <source>
        <dbReference type="EMBL" id="AIE58994.1"/>
    </source>
</evidence>
<dbReference type="AlphaFoldDB" id="I3E338"/>
<reference evidence="2 3" key="1">
    <citation type="journal article" date="2015" name="BMC Genomics">
        <title>Transcriptome analysis of thermophilic methylotrophic Bacillus methanolicus MGA3 using RNA-sequencing provides detailed insights into its previously uncharted transcriptional landscape.</title>
        <authorList>
            <person name="Irla M."/>
            <person name="Neshat A."/>
            <person name="Brautaset T."/>
            <person name="Ruckert C."/>
            <person name="Kalinowski J."/>
            <person name="Wendisch V.F."/>
        </authorList>
    </citation>
    <scope>NUCLEOTIDE SEQUENCE [LARGE SCALE GENOMIC DNA]</scope>
    <source>
        <strain evidence="3">MGA3 / ATCC 53907</strain>
    </source>
</reference>
<dbReference type="HOGENOM" id="CLU_205866_0_0_9"/>